<evidence type="ECO:0000256" key="3">
    <source>
        <dbReference type="ARBA" id="ARBA00022670"/>
    </source>
</evidence>
<keyword evidence="5" id="KW-0378">Hydrolase</keyword>
<dbReference type="SUPFAM" id="SSF63411">
    <property type="entry name" value="LuxS/MPP-like metallohydrolase"/>
    <property type="match status" value="3"/>
</dbReference>
<evidence type="ECO:0000313" key="11">
    <source>
        <dbReference type="EMBL" id="EGA68830.1"/>
    </source>
</evidence>
<evidence type="ECO:0000256" key="1">
    <source>
        <dbReference type="ARBA" id="ARBA00001947"/>
    </source>
</evidence>
<dbReference type="GeneID" id="95570738"/>
<dbReference type="Pfam" id="PF00675">
    <property type="entry name" value="Peptidase_M16"/>
    <property type="match status" value="1"/>
</dbReference>
<evidence type="ECO:0000256" key="4">
    <source>
        <dbReference type="ARBA" id="ARBA00022723"/>
    </source>
</evidence>
<dbReference type="PANTHER" id="PTHR43690">
    <property type="entry name" value="NARDILYSIN"/>
    <property type="match status" value="1"/>
</dbReference>
<name>E8MB00_PHOS4</name>
<dbReference type="PROSITE" id="PS00143">
    <property type="entry name" value="INSULINASE"/>
    <property type="match status" value="1"/>
</dbReference>
<reference evidence="11 12" key="1">
    <citation type="journal article" date="2012" name="Int. J. Syst. Evol. Microbiol.">
        <title>Vibrio caribbeanicus sp. nov., isolated from the marine sponge Scleritoderma cyanea.</title>
        <authorList>
            <person name="Hoffmann M."/>
            <person name="Monday S.R."/>
            <person name="Allard M.W."/>
            <person name="Strain E.A."/>
            <person name="Whittaker P."/>
            <person name="Naum M."/>
            <person name="McCarthy P.J."/>
            <person name="Lopez J.V."/>
            <person name="Fischer M."/>
            <person name="Brown E.W."/>
        </authorList>
    </citation>
    <scope>NUCLEOTIDE SEQUENCE [LARGE SCALE GENOMIC DNA]</scope>
    <source>
        <strain evidence="12">DSMZ 21326</strain>
    </source>
</reference>
<keyword evidence="4" id="KW-0479">Metal-binding</keyword>
<dbReference type="PROSITE" id="PS51257">
    <property type="entry name" value="PROKAR_LIPOPROTEIN"/>
    <property type="match status" value="1"/>
</dbReference>
<accession>E8MB00</accession>
<organism evidence="11 12">
    <name type="scientific">Vibrio sinaloensis DSM 21326</name>
    <dbReference type="NCBI Taxonomy" id="945550"/>
    <lineage>
        <taxon>Bacteria</taxon>
        <taxon>Pseudomonadati</taxon>
        <taxon>Pseudomonadota</taxon>
        <taxon>Gammaproteobacteria</taxon>
        <taxon>Vibrionales</taxon>
        <taxon>Vibrionaceae</taxon>
        <taxon>Vibrio</taxon>
        <taxon>Vibrio oreintalis group</taxon>
    </lineage>
</organism>
<sequence>MRILLLFISLILVGCTQPQVLKPIEPDTNWTQGQLENGVKYHIYPTDGNPVSLRLYVHVGSAQETDQQKGYAHFLEHMAFNGSRHFSSNDIVDMFESNGLTFGADINAYTSYYETVYKLDLPDNKKLDDGVMWLRDIGDGLTLSANEIEKEKGVIQGEIRRTRPEHKSLSEKYYDFLIKDTAVEGLDPVGNVDSVNGVSSESLRAFYTKWYQPQYSEVVITGDIDSDEAVALINKHFADWKASPSAGNNSVEKVTFALADYVDTIGEFDAPSLSLLINRAPSKIEQRKQLLDSWLDEISLQIIRQRLEAEYQSKALPLQSLAITPYYMNYQRNALLSVAFEKENRQKAQTIFVDSLTSLRDFGATQNELETSLAYYQQLITDLDYNWGQRDAVTFAEERAWAISVGQTSQSKLDYKQSLEELVNTTNLERINQQINHLLADDYVVVIGADKAEDIQQLQSRLSPIRSDIAQKGVAPAALIPTAAELAKPQQSGSIVNQTIDKYGHHIWTLSNGIEVMLETDFTTIDTVNIVYGSQGGKAALEPELYAASEMAIPVVIRSGVGDFNGTQFDSYLAKNNIEVFPFINFTHHGLEIGATKAKLADALKVIYNISTNINVDPRQIEAVQQETYANQQRYLATPYGKWERAINRNSYEKSSSHYSLSAPDYAMVNEPQIRQVHQELFAKNRGNKLVIVANITPEELTPLLQFYVASIPLDKASAPNYKVAYKAAPQARVDLAEHNEQNSIYLLRVTNPSAQSTSAKTAFMDDMIQRLLAKKLTSYVREELGLDYAPDAYSASLDQEPSTDWLIEAQVAPQDVTKIEVAVDKVMADIVSDVSAKDFETVAKQLSTALTPLQDKPIDRTWFYARYWMHGYGIGSLKDVNAMIDSITVQELKQRIDESFGGAANRSKYTLTPASGK</sequence>
<comment type="caution">
    <text evidence="11">The sequence shown here is derived from an EMBL/GenBank/DDBJ whole genome shotgun (WGS) entry which is preliminary data.</text>
</comment>
<dbReference type="Pfam" id="PF05193">
    <property type="entry name" value="Peptidase_M16_C"/>
    <property type="match status" value="2"/>
</dbReference>
<proteinExistence type="inferred from homology"/>
<evidence type="ECO:0000313" key="12">
    <source>
        <dbReference type="Proteomes" id="UP000006228"/>
    </source>
</evidence>
<keyword evidence="3 11" id="KW-0645">Protease</keyword>
<evidence type="ECO:0000256" key="8">
    <source>
        <dbReference type="RuleBase" id="RU004447"/>
    </source>
</evidence>
<dbReference type="EMBL" id="AEVT01000098">
    <property type="protein sequence ID" value="EGA68830.1"/>
    <property type="molecule type" value="Genomic_DNA"/>
</dbReference>
<dbReference type="InterPro" id="IPR007863">
    <property type="entry name" value="Peptidase_M16_C"/>
</dbReference>
<dbReference type="Gene3D" id="3.30.830.10">
    <property type="entry name" value="Metalloenzyme, LuxS/M16 peptidase-like"/>
    <property type="match status" value="4"/>
</dbReference>
<dbReference type="InterPro" id="IPR001431">
    <property type="entry name" value="Pept_M16_Zn_BS"/>
</dbReference>
<dbReference type="InterPro" id="IPR050626">
    <property type="entry name" value="Peptidase_M16"/>
</dbReference>
<gene>
    <name evidence="11" type="ORF">VISI1226_10892</name>
</gene>
<feature type="domain" description="Peptidase M16 N-terminal" evidence="9">
    <location>
        <begin position="51"/>
        <end position="169"/>
    </location>
</feature>
<comment type="cofactor">
    <cofactor evidence="1">
        <name>Zn(2+)</name>
        <dbReference type="ChEBI" id="CHEBI:29105"/>
    </cofactor>
</comment>
<evidence type="ECO:0000256" key="5">
    <source>
        <dbReference type="ARBA" id="ARBA00022801"/>
    </source>
</evidence>
<dbReference type="GO" id="GO:0046872">
    <property type="term" value="F:metal ion binding"/>
    <property type="evidence" value="ECO:0007669"/>
    <property type="project" value="UniProtKB-KW"/>
</dbReference>
<evidence type="ECO:0000259" key="9">
    <source>
        <dbReference type="Pfam" id="PF00675"/>
    </source>
</evidence>
<dbReference type="Proteomes" id="UP000006228">
    <property type="component" value="Unassembled WGS sequence"/>
</dbReference>
<dbReference type="AlphaFoldDB" id="E8MB00"/>
<evidence type="ECO:0000256" key="2">
    <source>
        <dbReference type="ARBA" id="ARBA00007261"/>
    </source>
</evidence>
<comment type="similarity">
    <text evidence="2 8">Belongs to the peptidase M16 family.</text>
</comment>
<feature type="domain" description="Peptidase M16 C-terminal" evidence="10">
    <location>
        <begin position="198"/>
        <end position="371"/>
    </location>
</feature>
<keyword evidence="6" id="KW-0862">Zinc</keyword>
<dbReference type="RefSeq" id="WP_008079826.1">
    <property type="nucleotide sequence ID" value="NZ_AEVT01000098.1"/>
</dbReference>
<dbReference type="InterPro" id="IPR011765">
    <property type="entry name" value="Pept_M16_N"/>
</dbReference>
<dbReference type="GO" id="GO:0006508">
    <property type="term" value="P:proteolysis"/>
    <property type="evidence" value="ECO:0007669"/>
    <property type="project" value="UniProtKB-KW"/>
</dbReference>
<evidence type="ECO:0000256" key="7">
    <source>
        <dbReference type="ARBA" id="ARBA00023049"/>
    </source>
</evidence>
<evidence type="ECO:0000256" key="6">
    <source>
        <dbReference type="ARBA" id="ARBA00022833"/>
    </source>
</evidence>
<dbReference type="OrthoDB" id="9811314at2"/>
<feature type="domain" description="Peptidase M16 C-terminal" evidence="10">
    <location>
        <begin position="672"/>
        <end position="847"/>
    </location>
</feature>
<dbReference type="eggNOG" id="COG0612">
    <property type="taxonomic scope" value="Bacteria"/>
</dbReference>
<dbReference type="GO" id="GO:0004222">
    <property type="term" value="F:metalloendopeptidase activity"/>
    <property type="evidence" value="ECO:0007669"/>
    <property type="project" value="InterPro"/>
</dbReference>
<protein>
    <submittedName>
        <fullName evidence="11">Zinc protease</fullName>
    </submittedName>
</protein>
<dbReference type="InterPro" id="IPR011249">
    <property type="entry name" value="Metalloenz_LuxS/M16"/>
</dbReference>
<keyword evidence="7" id="KW-0482">Metalloprotease</keyword>
<evidence type="ECO:0000259" key="10">
    <source>
        <dbReference type="Pfam" id="PF05193"/>
    </source>
</evidence>
<dbReference type="PANTHER" id="PTHR43690:SF17">
    <property type="entry name" value="PROTEIN YHJJ"/>
    <property type="match status" value="1"/>
</dbReference>